<dbReference type="SUPFAM" id="SSF49464">
    <property type="entry name" value="Carboxypeptidase regulatory domain-like"/>
    <property type="match status" value="1"/>
</dbReference>
<evidence type="ECO:0000313" key="1">
    <source>
        <dbReference type="EMBL" id="RBA29893.1"/>
    </source>
</evidence>
<keyword evidence="1" id="KW-0378">Hydrolase</keyword>
<sequence>MKYFWLFATLFISNFLFSQTKIKGQVIDFDTTIPIAFAKITHDGKTITTDWEGKFAVDVIVFEKPIIASYKGYYDKSAYAKKSTALLLIKLITNSKERKAELYTHQKVNTIIKKVIDNKKKNQPEHVFKSFEYKNYEYLKVSANPDSISSKIDTIYKRNLFGKQKIKLDSSNYRFKKLVEKNHIYQTEKVNLIQHNEKGTKETILASRMAGFKQPLYEYLGLHLVSYSVYENPFEILETPMQNPISNFGRKLYNYTLIDSTTIDNRKVYRIYFQPKKLRANRLRGLLYVDAATFAVAKAHYRVYGIVNINAYYDFKYLKEHQIWFPEKTVFNVQKGTNTDDLKILGSTIQFNNSIEEGISKNASDQAYLTIESTPFDVAFNTNFVISEPKIKIEVPESSLSQPEKYWAPFTKDINDKRKSNTYISLDSLSMASKIEHKLFLGRKIINGYFPISLIDVDLRSIVKYNNFEGFRLGIGGVTNNKLAENYKIGFYGAYGLKDREFKYGISPSYLVDKKSETWVTASYSDDLEEIAQTSFATDSRRFRIYDPRPINISTFYNIRTSALSLESKILPKTNSYFSVSQNYIQPLFEYTYVNNNKIYTDYNITSVQFAIQWNPFSNYMRTPMGMIENEKRHPKFSFQVMQTLPDVVENDFTFTKVDFKTFYEIPYLSGHKSSVLLQAGWAFGDIPLTHMYSIAPNNINRDAILQRITFAGKNSFETMYYNEFFSNRYASLQLRHTFNKVNLAYKIAPEFSVVTRMAWGEMDNTEKHIGLPFNTLERGFYESGIEANKIFKGLGITAFFRYGPYQLPRFDDNLSIKISYFLDLGI</sequence>
<organism evidence="1 2">
    <name type="scientific">Flavobacterium tibetense</name>
    <dbReference type="NCBI Taxonomy" id="2233533"/>
    <lineage>
        <taxon>Bacteria</taxon>
        <taxon>Pseudomonadati</taxon>
        <taxon>Bacteroidota</taxon>
        <taxon>Flavobacteriia</taxon>
        <taxon>Flavobacteriales</taxon>
        <taxon>Flavobacteriaceae</taxon>
        <taxon>Flavobacterium</taxon>
    </lineage>
</organism>
<proteinExistence type="predicted"/>
<comment type="caution">
    <text evidence="1">The sequence shown here is derived from an EMBL/GenBank/DDBJ whole genome shotgun (WGS) entry which is preliminary data.</text>
</comment>
<keyword evidence="2" id="KW-1185">Reference proteome</keyword>
<keyword evidence="1" id="KW-0121">Carboxypeptidase</keyword>
<keyword evidence="1" id="KW-0645">Protease</keyword>
<dbReference type="InterPro" id="IPR043741">
    <property type="entry name" value="DUF5686"/>
</dbReference>
<dbReference type="Pfam" id="PF18939">
    <property type="entry name" value="DUF5686"/>
    <property type="match status" value="1"/>
</dbReference>
<dbReference type="GO" id="GO:0004180">
    <property type="term" value="F:carboxypeptidase activity"/>
    <property type="evidence" value="ECO:0007669"/>
    <property type="project" value="UniProtKB-KW"/>
</dbReference>
<dbReference type="InterPro" id="IPR008969">
    <property type="entry name" value="CarboxyPept-like_regulatory"/>
</dbReference>
<evidence type="ECO:0000313" key="2">
    <source>
        <dbReference type="Proteomes" id="UP000253319"/>
    </source>
</evidence>
<dbReference type="EMBL" id="QLST01000001">
    <property type="protein sequence ID" value="RBA29893.1"/>
    <property type="molecule type" value="Genomic_DNA"/>
</dbReference>
<accession>A0A365P5P3</accession>
<dbReference type="Proteomes" id="UP000253319">
    <property type="component" value="Unassembled WGS sequence"/>
</dbReference>
<gene>
    <name evidence="1" type="ORF">DPN68_01310</name>
</gene>
<protein>
    <submittedName>
        <fullName evidence="1">Carboxypeptidase-like regulatory domain-containing protein</fullName>
    </submittedName>
</protein>
<reference evidence="1 2" key="1">
    <citation type="submission" date="2018-06" db="EMBL/GenBank/DDBJ databases">
        <title>Flavobacterium tibetense sp. nov., isolated from a wetland YonghuCo on Tibetan Plateau.</title>
        <authorList>
            <person name="Xing P."/>
            <person name="Phurbu D."/>
            <person name="Lu H."/>
        </authorList>
    </citation>
    <scope>NUCLEOTIDE SEQUENCE [LARGE SCALE GENOMIC DNA]</scope>
    <source>
        <strain evidence="1 2">YH5</strain>
    </source>
</reference>
<dbReference type="AlphaFoldDB" id="A0A365P5P3"/>
<dbReference type="Gene3D" id="2.50.20.10">
    <property type="entry name" value="Lipoprotein localisation LolA/LolB/LppX"/>
    <property type="match status" value="1"/>
</dbReference>
<name>A0A365P5P3_9FLAO</name>
<dbReference type="RefSeq" id="WP_113987775.1">
    <property type="nucleotide sequence ID" value="NZ_QLST01000001.1"/>
</dbReference>
<dbReference type="OrthoDB" id="604691at2"/>